<dbReference type="PANTHER" id="PTHR30558:SF12">
    <property type="entry name" value="BIOPOLYMER TRANSPORT PROTEIN EXBD"/>
    <property type="match status" value="1"/>
</dbReference>
<evidence type="ECO:0000256" key="6">
    <source>
        <dbReference type="ARBA" id="ARBA00022475"/>
    </source>
</evidence>
<accession>A0A1N6ELC1</accession>
<dbReference type="Proteomes" id="UP000198461">
    <property type="component" value="Unassembled WGS sequence"/>
</dbReference>
<keyword evidence="8 12" id="KW-0812">Transmembrane</keyword>
<sequence length="127" mass="14140">MRRIDQINVIPLIDVMLVLLAVVLVTASFIVHDKLNIELPQTQQSASTAPLPETRHLALDAQGRLYFEAQPIALSQLSALLHADPKRPLELRVDRRTAFGDFVAVVERIKSLTPPPPLTILTEHVQP</sequence>
<gene>
    <name evidence="14" type="ORF">SAMN05443662_0663</name>
</gene>
<dbReference type="STRING" id="364032.SAMN05443662_0663"/>
<organism evidence="14 15">
    <name type="scientific">Sulfurivirga caldicuralii</name>
    <dbReference type="NCBI Taxonomy" id="364032"/>
    <lineage>
        <taxon>Bacteria</taxon>
        <taxon>Pseudomonadati</taxon>
        <taxon>Pseudomonadota</taxon>
        <taxon>Gammaproteobacteria</taxon>
        <taxon>Thiotrichales</taxon>
        <taxon>Piscirickettsiaceae</taxon>
        <taxon>Sulfurivirga</taxon>
    </lineage>
</organism>
<evidence type="ECO:0000256" key="11">
    <source>
        <dbReference type="ARBA" id="ARBA00023136"/>
    </source>
</evidence>
<evidence type="ECO:0000256" key="4">
    <source>
        <dbReference type="ARBA" id="ARBA00011471"/>
    </source>
</evidence>
<dbReference type="InterPro" id="IPR003400">
    <property type="entry name" value="ExbD"/>
</dbReference>
<reference evidence="14 15" key="1">
    <citation type="submission" date="2016-11" db="EMBL/GenBank/DDBJ databases">
        <authorList>
            <person name="Jaros S."/>
            <person name="Januszkiewicz K."/>
            <person name="Wedrychowicz H."/>
        </authorList>
    </citation>
    <scope>NUCLEOTIDE SEQUENCE [LARGE SCALE GENOMIC DNA]</scope>
    <source>
        <strain evidence="14 15">DSM 17737</strain>
    </source>
</reference>
<dbReference type="GO" id="GO:0005886">
    <property type="term" value="C:plasma membrane"/>
    <property type="evidence" value="ECO:0007669"/>
    <property type="project" value="UniProtKB-SubCell"/>
</dbReference>
<comment type="subunit">
    <text evidence="4">The accessory proteins ExbB and ExbD seem to form a complex with TonB.</text>
</comment>
<comment type="subcellular location">
    <subcellularLocation>
        <location evidence="2">Cell inner membrane</location>
        <topology evidence="2">Single-pass type II membrane protein</topology>
    </subcellularLocation>
    <subcellularLocation>
        <location evidence="12">Cell membrane</location>
        <topology evidence="12">Single-pass type II membrane protein</topology>
    </subcellularLocation>
</comment>
<keyword evidence="9 12" id="KW-0653">Protein transport</keyword>
<keyword evidence="7" id="KW-0997">Cell inner membrane</keyword>
<feature type="transmembrane region" description="Helical" evidence="13">
    <location>
        <begin position="12"/>
        <end position="31"/>
    </location>
</feature>
<keyword evidence="5 12" id="KW-0813">Transport</keyword>
<keyword evidence="6" id="KW-1003">Cell membrane</keyword>
<evidence type="ECO:0000313" key="14">
    <source>
        <dbReference type="EMBL" id="SIN83757.1"/>
    </source>
</evidence>
<dbReference type="OrthoDB" id="9798629at2"/>
<dbReference type="RefSeq" id="WP_074200979.1">
    <property type="nucleotide sequence ID" value="NZ_FSRE01000002.1"/>
</dbReference>
<dbReference type="PANTHER" id="PTHR30558">
    <property type="entry name" value="EXBD MEMBRANE COMPONENT OF PMF-DRIVEN MACROMOLECULE IMPORT SYSTEM"/>
    <property type="match status" value="1"/>
</dbReference>
<name>A0A1N6ELC1_9GAMM</name>
<keyword evidence="15" id="KW-1185">Reference proteome</keyword>
<dbReference type="EMBL" id="FSRE01000002">
    <property type="protein sequence ID" value="SIN83757.1"/>
    <property type="molecule type" value="Genomic_DNA"/>
</dbReference>
<evidence type="ECO:0000256" key="5">
    <source>
        <dbReference type="ARBA" id="ARBA00022448"/>
    </source>
</evidence>
<proteinExistence type="inferred from homology"/>
<evidence type="ECO:0000256" key="12">
    <source>
        <dbReference type="RuleBase" id="RU003879"/>
    </source>
</evidence>
<evidence type="ECO:0000256" key="9">
    <source>
        <dbReference type="ARBA" id="ARBA00022927"/>
    </source>
</evidence>
<evidence type="ECO:0000256" key="10">
    <source>
        <dbReference type="ARBA" id="ARBA00022989"/>
    </source>
</evidence>
<comment type="function">
    <text evidence="1">Involved in the TonB-dependent energy-dependent transport of various receptor-bound substrates.</text>
</comment>
<evidence type="ECO:0000256" key="8">
    <source>
        <dbReference type="ARBA" id="ARBA00022692"/>
    </source>
</evidence>
<comment type="similarity">
    <text evidence="3 12">Belongs to the ExbD/TolR family.</text>
</comment>
<evidence type="ECO:0000256" key="2">
    <source>
        <dbReference type="ARBA" id="ARBA00004249"/>
    </source>
</evidence>
<evidence type="ECO:0000256" key="3">
    <source>
        <dbReference type="ARBA" id="ARBA00005811"/>
    </source>
</evidence>
<evidence type="ECO:0000313" key="15">
    <source>
        <dbReference type="Proteomes" id="UP000198461"/>
    </source>
</evidence>
<protein>
    <submittedName>
        <fullName evidence="14">Biopolymer transport protein ExbD</fullName>
    </submittedName>
</protein>
<evidence type="ECO:0000256" key="1">
    <source>
        <dbReference type="ARBA" id="ARBA00003540"/>
    </source>
</evidence>
<dbReference type="Pfam" id="PF02472">
    <property type="entry name" value="ExbD"/>
    <property type="match status" value="1"/>
</dbReference>
<dbReference type="GO" id="GO:0022857">
    <property type="term" value="F:transmembrane transporter activity"/>
    <property type="evidence" value="ECO:0007669"/>
    <property type="project" value="InterPro"/>
</dbReference>
<keyword evidence="11 13" id="KW-0472">Membrane</keyword>
<dbReference type="GO" id="GO:0015031">
    <property type="term" value="P:protein transport"/>
    <property type="evidence" value="ECO:0007669"/>
    <property type="project" value="UniProtKB-KW"/>
</dbReference>
<evidence type="ECO:0000256" key="7">
    <source>
        <dbReference type="ARBA" id="ARBA00022519"/>
    </source>
</evidence>
<keyword evidence="10 13" id="KW-1133">Transmembrane helix</keyword>
<dbReference type="AlphaFoldDB" id="A0A1N6ELC1"/>
<evidence type="ECO:0000256" key="13">
    <source>
        <dbReference type="SAM" id="Phobius"/>
    </source>
</evidence>